<dbReference type="Proteomes" id="UP000289886">
    <property type="component" value="Unassembled WGS sequence"/>
</dbReference>
<dbReference type="GO" id="GO:0009986">
    <property type="term" value="C:cell surface"/>
    <property type="evidence" value="ECO:0007669"/>
    <property type="project" value="TreeGrafter"/>
</dbReference>
<keyword evidence="2" id="KW-0325">Glycoprotein</keyword>
<sequence>MGYHSHSACILVAVTIVIGFPCVNSTISTKDWMGRNLGRFSSIATFGDLRLLNRNFAMSAAIITKYLGAGKTLDAVALKAIGGENLCSLSVSQLKNITAPNLRDAGALDISSCTPEKKKELYNTASAALISQRSDVLTYYNLIKPYLGEFHCSSL</sequence>
<dbReference type="InterPro" id="IPR026664">
    <property type="entry name" value="Stereocilin-rel"/>
</dbReference>
<evidence type="ECO:0000256" key="2">
    <source>
        <dbReference type="ARBA" id="ARBA00023180"/>
    </source>
</evidence>
<proteinExistence type="predicted"/>
<dbReference type="GO" id="GO:0007160">
    <property type="term" value="P:cell-matrix adhesion"/>
    <property type="evidence" value="ECO:0007669"/>
    <property type="project" value="TreeGrafter"/>
</dbReference>
<name>A0A444TYL7_ACIRT</name>
<evidence type="ECO:0000256" key="1">
    <source>
        <dbReference type="ARBA" id="ARBA00022729"/>
    </source>
</evidence>
<dbReference type="EMBL" id="SCEB01215732">
    <property type="protein sequence ID" value="RXM28044.1"/>
    <property type="molecule type" value="Genomic_DNA"/>
</dbReference>
<evidence type="ECO:0000313" key="3">
    <source>
        <dbReference type="EMBL" id="RXM28044.1"/>
    </source>
</evidence>
<evidence type="ECO:0000313" key="4">
    <source>
        <dbReference type="Proteomes" id="UP000289886"/>
    </source>
</evidence>
<comment type="caution">
    <text evidence="3">The sequence shown here is derived from an EMBL/GenBank/DDBJ whole genome shotgun (WGS) entry which is preliminary data.</text>
</comment>
<gene>
    <name evidence="3" type="ORF">EOD39_2797</name>
</gene>
<protein>
    <submittedName>
        <fullName evidence="3">Mesothelin-like protein</fullName>
    </submittedName>
</protein>
<dbReference type="AlphaFoldDB" id="A0A444TYL7"/>
<organism evidence="3 4">
    <name type="scientific">Acipenser ruthenus</name>
    <name type="common">Sterlet sturgeon</name>
    <dbReference type="NCBI Taxonomy" id="7906"/>
    <lineage>
        <taxon>Eukaryota</taxon>
        <taxon>Metazoa</taxon>
        <taxon>Chordata</taxon>
        <taxon>Craniata</taxon>
        <taxon>Vertebrata</taxon>
        <taxon>Euteleostomi</taxon>
        <taxon>Actinopterygii</taxon>
        <taxon>Chondrostei</taxon>
        <taxon>Acipenseriformes</taxon>
        <taxon>Acipenseridae</taxon>
        <taxon>Acipenser</taxon>
    </lineage>
</organism>
<dbReference type="PANTHER" id="PTHR23412">
    <property type="entry name" value="STEREOCILIN RELATED"/>
    <property type="match status" value="1"/>
</dbReference>
<dbReference type="PANTHER" id="PTHR23412:SF6">
    <property type="entry name" value="MESOTHELIN"/>
    <property type="match status" value="1"/>
</dbReference>
<reference evidence="3 4" key="1">
    <citation type="submission" date="2019-01" db="EMBL/GenBank/DDBJ databases">
        <title>Draft Genome and Complete Hox-Cluster Characterization of the Sterlet Sturgeon (Acipenser ruthenus).</title>
        <authorList>
            <person name="Wei Q."/>
        </authorList>
    </citation>
    <scope>NUCLEOTIDE SEQUENCE [LARGE SCALE GENOMIC DNA]</scope>
    <source>
        <strain evidence="3">WHYD16114868_AA</strain>
        <tissue evidence="3">Blood</tissue>
    </source>
</reference>
<keyword evidence="4" id="KW-1185">Reference proteome</keyword>
<accession>A0A444TYL7</accession>
<keyword evidence="1" id="KW-0732">Signal</keyword>